<dbReference type="Gene3D" id="1.25.40.10">
    <property type="entry name" value="Tetratricopeptide repeat domain"/>
    <property type="match status" value="1"/>
</dbReference>
<feature type="signal peptide" evidence="2">
    <location>
        <begin position="1"/>
        <end position="26"/>
    </location>
</feature>
<name>A0A1I0S3U7_9FLAO</name>
<keyword evidence="1" id="KW-0812">Transmembrane</keyword>
<dbReference type="Proteomes" id="UP000199469">
    <property type="component" value="Unassembled WGS sequence"/>
</dbReference>
<keyword evidence="2" id="KW-0732">Signal</keyword>
<gene>
    <name evidence="3" type="ORF">SAMN05421841_4142</name>
</gene>
<sequence>MYNFTICRVVLFLVIFFSFHNSFAQASESKIDSLTRLIDRGYLTGNFNQQITLKNTTDLYYLSQEAGFIPGKARSIVEEANMYCNNADFESALKKINEGIDLAKSQNDKNTLCRLSLIYQRLLVQLGDFFNAKQILVQSENYNKLVDNSDEKKINTIFILLSKAELLVNNEGISKNMASVLSYKKQAYSEALSLEDSNIYKKFTLIYALESLAWSTALAEDITSARKYITKIDELLVSYPNDDFMLRNLIIKGAVENVAENYHPAIKYLSEAISKAKQSHKVYILYEIYPMISASYGQLKDFENATIYSWRQKHLADSIGIVKEKVKNSSLVSTINLKISEPEKSNKSIYPVLIIVAIFLLIGGYVLYNKTQSRPVKKQDTLKVMKNADTETSADRQLEISKKMVNLAKADINVFYIEFQKVYPTFYQSLKEKYDLNISDLNFCTLIKMNFEIKQIAVYTNSTLRSVESRRYRIMKKMNLKSQNDLYILLSKL</sequence>
<dbReference type="STRING" id="356305.SAMN05421841_4142"/>
<protein>
    <recommendedName>
        <fullName evidence="5">Regulatory protein, luxR family</fullName>
    </recommendedName>
</protein>
<organism evidence="3 4">
    <name type="scientific">Chryseobacterium wanjuense</name>
    <dbReference type="NCBI Taxonomy" id="356305"/>
    <lineage>
        <taxon>Bacteria</taxon>
        <taxon>Pseudomonadati</taxon>
        <taxon>Bacteroidota</taxon>
        <taxon>Flavobacteriia</taxon>
        <taxon>Flavobacteriales</taxon>
        <taxon>Weeksellaceae</taxon>
        <taxon>Chryseobacterium group</taxon>
        <taxon>Chryseobacterium</taxon>
    </lineage>
</organism>
<evidence type="ECO:0000313" key="4">
    <source>
        <dbReference type="Proteomes" id="UP000199469"/>
    </source>
</evidence>
<dbReference type="GO" id="GO:0006355">
    <property type="term" value="P:regulation of DNA-templated transcription"/>
    <property type="evidence" value="ECO:0007669"/>
    <property type="project" value="InterPro"/>
</dbReference>
<keyword evidence="1" id="KW-0472">Membrane</keyword>
<evidence type="ECO:0000256" key="2">
    <source>
        <dbReference type="SAM" id="SignalP"/>
    </source>
</evidence>
<dbReference type="SUPFAM" id="SSF48452">
    <property type="entry name" value="TPR-like"/>
    <property type="match status" value="1"/>
</dbReference>
<feature type="transmembrane region" description="Helical" evidence="1">
    <location>
        <begin position="348"/>
        <end position="368"/>
    </location>
</feature>
<dbReference type="EMBL" id="FOIU01000005">
    <property type="protein sequence ID" value="SEW49360.1"/>
    <property type="molecule type" value="Genomic_DNA"/>
</dbReference>
<reference evidence="4" key="1">
    <citation type="submission" date="2016-10" db="EMBL/GenBank/DDBJ databases">
        <authorList>
            <person name="Varghese N."/>
            <person name="Submissions S."/>
        </authorList>
    </citation>
    <scope>NUCLEOTIDE SEQUENCE [LARGE SCALE GENOMIC DNA]</scope>
    <source>
        <strain evidence="4">DSM 17724</strain>
    </source>
</reference>
<dbReference type="InterPro" id="IPR011990">
    <property type="entry name" value="TPR-like_helical_dom_sf"/>
</dbReference>
<proteinExistence type="predicted"/>
<dbReference type="RefSeq" id="WP_089796048.1">
    <property type="nucleotide sequence ID" value="NZ_FOIU01000005.1"/>
</dbReference>
<dbReference type="GO" id="GO:0003677">
    <property type="term" value="F:DNA binding"/>
    <property type="evidence" value="ECO:0007669"/>
    <property type="project" value="InterPro"/>
</dbReference>
<dbReference type="SUPFAM" id="SSF46894">
    <property type="entry name" value="C-terminal effector domain of the bipartite response regulators"/>
    <property type="match status" value="1"/>
</dbReference>
<evidence type="ECO:0000256" key="1">
    <source>
        <dbReference type="SAM" id="Phobius"/>
    </source>
</evidence>
<keyword evidence="4" id="KW-1185">Reference proteome</keyword>
<keyword evidence="1" id="KW-1133">Transmembrane helix</keyword>
<accession>A0A1I0S3U7</accession>
<evidence type="ECO:0008006" key="5">
    <source>
        <dbReference type="Google" id="ProtNLM"/>
    </source>
</evidence>
<feature type="chain" id="PRO_5011732703" description="Regulatory protein, luxR family" evidence="2">
    <location>
        <begin position="27"/>
        <end position="493"/>
    </location>
</feature>
<dbReference type="OrthoDB" id="1274361at2"/>
<evidence type="ECO:0000313" key="3">
    <source>
        <dbReference type="EMBL" id="SEW49360.1"/>
    </source>
</evidence>
<dbReference type="InterPro" id="IPR016032">
    <property type="entry name" value="Sig_transdc_resp-reg_C-effctor"/>
</dbReference>
<dbReference type="AlphaFoldDB" id="A0A1I0S3U7"/>